<protein>
    <submittedName>
        <fullName evidence="2">Uncharacterized protein</fullName>
    </submittedName>
</protein>
<comment type="caution">
    <text evidence="2">The sequence shown here is derived from an EMBL/GenBank/DDBJ whole genome shotgun (WGS) entry which is preliminary data.</text>
</comment>
<organism evidence="2">
    <name type="scientific">Tanacetum cinerariifolium</name>
    <name type="common">Dalmatian daisy</name>
    <name type="synonym">Chrysanthemum cinerariifolium</name>
    <dbReference type="NCBI Taxonomy" id="118510"/>
    <lineage>
        <taxon>Eukaryota</taxon>
        <taxon>Viridiplantae</taxon>
        <taxon>Streptophyta</taxon>
        <taxon>Embryophyta</taxon>
        <taxon>Tracheophyta</taxon>
        <taxon>Spermatophyta</taxon>
        <taxon>Magnoliopsida</taxon>
        <taxon>eudicotyledons</taxon>
        <taxon>Gunneridae</taxon>
        <taxon>Pentapetalae</taxon>
        <taxon>asterids</taxon>
        <taxon>campanulids</taxon>
        <taxon>Asterales</taxon>
        <taxon>Asteraceae</taxon>
        <taxon>Asteroideae</taxon>
        <taxon>Anthemideae</taxon>
        <taxon>Anthemidinae</taxon>
        <taxon>Tanacetum</taxon>
    </lineage>
</organism>
<dbReference type="EMBL" id="BKCJ011386255">
    <property type="protein sequence ID" value="GFD28525.1"/>
    <property type="molecule type" value="Genomic_DNA"/>
</dbReference>
<feature type="region of interest" description="Disordered" evidence="1">
    <location>
        <begin position="1"/>
        <end position="58"/>
    </location>
</feature>
<sequence>FVPEFEHPEDLVPAEDEAPASLLPPGFLSPWTPPLLPIPLSTPSTSRRAGIPEADTPP</sequence>
<proteinExistence type="predicted"/>
<gene>
    <name evidence="2" type="ORF">Tci_900494</name>
</gene>
<evidence type="ECO:0000256" key="1">
    <source>
        <dbReference type="SAM" id="MobiDB-lite"/>
    </source>
</evidence>
<feature type="non-terminal residue" evidence="2">
    <location>
        <position position="1"/>
    </location>
</feature>
<evidence type="ECO:0000313" key="2">
    <source>
        <dbReference type="EMBL" id="GFD28525.1"/>
    </source>
</evidence>
<name>A0A699UZV8_TANCI</name>
<accession>A0A699UZV8</accession>
<dbReference type="AlphaFoldDB" id="A0A699UZV8"/>
<reference evidence="2" key="1">
    <citation type="journal article" date="2019" name="Sci. Rep.">
        <title>Draft genome of Tanacetum cinerariifolium, the natural source of mosquito coil.</title>
        <authorList>
            <person name="Yamashiro T."/>
            <person name="Shiraishi A."/>
            <person name="Satake H."/>
            <person name="Nakayama K."/>
        </authorList>
    </citation>
    <scope>NUCLEOTIDE SEQUENCE</scope>
</reference>
<feature type="compositionally biased region" description="Basic and acidic residues" evidence="1">
    <location>
        <begin position="1"/>
        <end position="10"/>
    </location>
</feature>